<keyword evidence="2" id="KW-1185">Reference proteome</keyword>
<dbReference type="Proteomes" id="UP000744980">
    <property type="component" value="Unassembled WGS sequence"/>
</dbReference>
<comment type="caution">
    <text evidence="1">The sequence shown here is derived from an EMBL/GenBank/DDBJ whole genome shotgun (WGS) entry which is preliminary data.</text>
</comment>
<name>A0AAW4FY81_9HYPH</name>
<organism evidence="1 2">
    <name type="scientific">Ensifer canadensis</name>
    <dbReference type="NCBI Taxonomy" id="555315"/>
    <lineage>
        <taxon>Bacteria</taxon>
        <taxon>Pseudomonadati</taxon>
        <taxon>Pseudomonadota</taxon>
        <taxon>Alphaproteobacteria</taxon>
        <taxon>Hyphomicrobiales</taxon>
        <taxon>Rhizobiaceae</taxon>
        <taxon>Sinorhizobium/Ensifer group</taxon>
        <taxon>Ensifer</taxon>
    </lineage>
</organism>
<evidence type="ECO:0008006" key="3">
    <source>
        <dbReference type="Google" id="ProtNLM"/>
    </source>
</evidence>
<dbReference type="RefSeq" id="WP_128090372.1">
    <property type="nucleotide sequence ID" value="NZ_CP083370.1"/>
</dbReference>
<evidence type="ECO:0000313" key="1">
    <source>
        <dbReference type="EMBL" id="MBM3096253.1"/>
    </source>
</evidence>
<protein>
    <recommendedName>
        <fullName evidence="3">Transposase</fullName>
    </recommendedName>
</protein>
<evidence type="ECO:0000313" key="2">
    <source>
        <dbReference type="Proteomes" id="UP000744980"/>
    </source>
</evidence>
<dbReference type="AlphaFoldDB" id="A0AAW4FY81"/>
<dbReference type="EMBL" id="WXFA01000082">
    <property type="protein sequence ID" value="MBM3096253.1"/>
    <property type="molecule type" value="Genomic_DNA"/>
</dbReference>
<proteinExistence type="predicted"/>
<sequence length="67" mass="7693">MKAPAAAEVVRLLQTHREAHAIGQQERDNQVWMQNRFAFGRSATIKTSEDAIFRFSTAIRQLPFSFN</sequence>
<gene>
    <name evidence="1" type="ORF">GFB56_37005</name>
</gene>
<accession>A0AAW4FY81</accession>
<reference evidence="1 2" key="1">
    <citation type="submission" date="2020-01" db="EMBL/GenBank/DDBJ databases">
        <title>Draft genome assembly of Ensifer adhaerens T173.</title>
        <authorList>
            <person name="Craig J.E."/>
            <person name="Stinchcombe J.R."/>
        </authorList>
    </citation>
    <scope>NUCLEOTIDE SEQUENCE [LARGE SCALE GENOMIC DNA]</scope>
    <source>
        <strain evidence="1 2">T173</strain>
    </source>
</reference>